<keyword evidence="3" id="KW-1185">Reference proteome</keyword>
<gene>
    <name evidence="2" type="ORF">FC756_04535</name>
</gene>
<proteinExistence type="predicted"/>
<evidence type="ECO:0000313" key="2">
    <source>
        <dbReference type="EMBL" id="TKI71645.1"/>
    </source>
</evidence>
<keyword evidence="1" id="KW-1133">Transmembrane helix</keyword>
<keyword evidence="1" id="KW-0472">Membrane</keyword>
<dbReference type="RefSeq" id="WP_107894605.1">
    <property type="nucleotide sequence ID" value="NZ_PYWM01000004.1"/>
</dbReference>
<feature type="transmembrane region" description="Helical" evidence="1">
    <location>
        <begin position="6"/>
        <end position="25"/>
    </location>
</feature>
<protein>
    <recommendedName>
        <fullName evidence="4">YvrJ family protein</fullName>
    </recommendedName>
</protein>
<name>A0A4U2ZC78_9BACI</name>
<evidence type="ECO:0008006" key="4">
    <source>
        <dbReference type="Google" id="ProtNLM"/>
    </source>
</evidence>
<dbReference type="EMBL" id="SZPU01000015">
    <property type="protein sequence ID" value="TKI71645.1"/>
    <property type="molecule type" value="Genomic_DNA"/>
</dbReference>
<sequence>MDHSILINFISNVGFPIVAFLLVFWKFDKSLALLTEAVNNNTQAVQLLLQKEKRREGGRT</sequence>
<organism evidence="2 3">
    <name type="scientific">Lysinibacillus mangiferihumi</name>
    <dbReference type="NCBI Taxonomy" id="1130819"/>
    <lineage>
        <taxon>Bacteria</taxon>
        <taxon>Bacillati</taxon>
        <taxon>Bacillota</taxon>
        <taxon>Bacilli</taxon>
        <taxon>Bacillales</taxon>
        <taxon>Bacillaceae</taxon>
        <taxon>Lysinibacillus</taxon>
    </lineage>
</organism>
<keyword evidence="1" id="KW-0812">Transmembrane</keyword>
<dbReference type="AlphaFoldDB" id="A0A4U2ZC78"/>
<accession>A0A4U2ZC78</accession>
<dbReference type="Proteomes" id="UP000308744">
    <property type="component" value="Unassembled WGS sequence"/>
</dbReference>
<comment type="caution">
    <text evidence="2">The sequence shown here is derived from an EMBL/GenBank/DDBJ whole genome shotgun (WGS) entry which is preliminary data.</text>
</comment>
<evidence type="ECO:0000256" key="1">
    <source>
        <dbReference type="SAM" id="Phobius"/>
    </source>
</evidence>
<reference evidence="2 3" key="1">
    <citation type="submission" date="2019-04" db="EMBL/GenBank/DDBJ databases">
        <title>Lysinibacillus genome sequencing.</title>
        <authorList>
            <person name="Dunlap C."/>
        </authorList>
    </citation>
    <scope>NUCLEOTIDE SEQUENCE [LARGE SCALE GENOMIC DNA]</scope>
    <source>
        <strain evidence="2 3">CCTCC AB 2010389</strain>
    </source>
</reference>
<evidence type="ECO:0000313" key="3">
    <source>
        <dbReference type="Proteomes" id="UP000308744"/>
    </source>
</evidence>